<gene>
    <name evidence="20" type="primary">rpfC</name>
    <name evidence="20" type="ORF">Pla110_11750</name>
</gene>
<dbReference type="InterPro" id="IPR035965">
    <property type="entry name" value="PAS-like_dom_sf"/>
</dbReference>
<evidence type="ECO:0000256" key="11">
    <source>
        <dbReference type="ARBA" id="ARBA00023012"/>
    </source>
</evidence>
<dbReference type="FunFam" id="3.30.565.10:FF:000010">
    <property type="entry name" value="Sensor histidine kinase RcsC"/>
    <property type="match status" value="1"/>
</dbReference>
<dbReference type="Gene3D" id="3.40.50.2300">
    <property type="match status" value="1"/>
</dbReference>
<evidence type="ECO:0000256" key="5">
    <source>
        <dbReference type="ARBA" id="ARBA00022679"/>
    </source>
</evidence>
<keyword evidence="6" id="KW-0812">Transmembrane</keyword>
<dbReference type="SUPFAM" id="SSF47384">
    <property type="entry name" value="Homodimeric domain of signal transducing histidine kinase"/>
    <property type="match status" value="1"/>
</dbReference>
<dbReference type="InterPro" id="IPR001789">
    <property type="entry name" value="Sig_transdc_resp-reg_receiver"/>
</dbReference>
<dbReference type="GO" id="GO:0000155">
    <property type="term" value="F:phosphorelay sensor kinase activity"/>
    <property type="evidence" value="ECO:0007669"/>
    <property type="project" value="InterPro"/>
</dbReference>
<keyword evidence="8" id="KW-0418">Kinase</keyword>
<dbReference type="InterPro" id="IPR000700">
    <property type="entry name" value="PAS-assoc_C"/>
</dbReference>
<dbReference type="PROSITE" id="PS50113">
    <property type="entry name" value="PAC"/>
    <property type="match status" value="2"/>
</dbReference>
<organism evidence="20 21">
    <name type="scientific">Polystyrenella longa</name>
    <dbReference type="NCBI Taxonomy" id="2528007"/>
    <lineage>
        <taxon>Bacteria</taxon>
        <taxon>Pseudomonadati</taxon>
        <taxon>Planctomycetota</taxon>
        <taxon>Planctomycetia</taxon>
        <taxon>Planctomycetales</taxon>
        <taxon>Planctomycetaceae</taxon>
        <taxon>Polystyrenella</taxon>
    </lineage>
</organism>
<keyword evidence="12" id="KW-0472">Membrane</keyword>
<dbReference type="GO" id="GO:0005524">
    <property type="term" value="F:ATP binding"/>
    <property type="evidence" value="ECO:0007669"/>
    <property type="project" value="UniProtKB-KW"/>
</dbReference>
<dbReference type="InterPro" id="IPR000014">
    <property type="entry name" value="PAS"/>
</dbReference>
<dbReference type="CDD" id="cd16922">
    <property type="entry name" value="HATPase_EvgS-ArcB-TorS-like"/>
    <property type="match status" value="1"/>
</dbReference>
<dbReference type="SUPFAM" id="SSF55874">
    <property type="entry name" value="ATPase domain of HSP90 chaperone/DNA topoisomerase II/histidine kinase"/>
    <property type="match status" value="1"/>
</dbReference>
<dbReference type="KEGG" id="plon:Pla110_11750"/>
<dbReference type="SMART" id="SM00091">
    <property type="entry name" value="PAS"/>
    <property type="match status" value="3"/>
</dbReference>
<dbReference type="Pfam" id="PF00512">
    <property type="entry name" value="HisKA"/>
    <property type="match status" value="1"/>
</dbReference>
<dbReference type="InterPro" id="IPR003661">
    <property type="entry name" value="HisK_dim/P_dom"/>
</dbReference>
<dbReference type="InterPro" id="IPR036097">
    <property type="entry name" value="HisK_dim/P_sf"/>
</dbReference>
<dbReference type="GO" id="GO:0016020">
    <property type="term" value="C:membrane"/>
    <property type="evidence" value="ECO:0007669"/>
    <property type="project" value="UniProtKB-SubCell"/>
</dbReference>
<evidence type="ECO:0000256" key="13">
    <source>
        <dbReference type="ARBA" id="ARBA00059827"/>
    </source>
</evidence>
<dbReference type="Gene3D" id="1.10.287.130">
    <property type="match status" value="1"/>
</dbReference>
<keyword evidence="7" id="KW-0547">Nucleotide-binding</keyword>
<dbReference type="Pfam" id="PF00072">
    <property type="entry name" value="Response_reg"/>
    <property type="match status" value="1"/>
</dbReference>
<dbReference type="CDD" id="cd00082">
    <property type="entry name" value="HisKA"/>
    <property type="match status" value="1"/>
</dbReference>
<feature type="domain" description="PAS" evidence="18">
    <location>
        <begin position="167"/>
        <end position="237"/>
    </location>
</feature>
<evidence type="ECO:0000259" key="19">
    <source>
        <dbReference type="PROSITE" id="PS50113"/>
    </source>
</evidence>
<evidence type="ECO:0000256" key="4">
    <source>
        <dbReference type="ARBA" id="ARBA00022553"/>
    </source>
</evidence>
<dbReference type="RefSeq" id="WP_144994087.1">
    <property type="nucleotide sequence ID" value="NZ_CP036281.1"/>
</dbReference>
<feature type="domain" description="Histidine kinase" evidence="16">
    <location>
        <begin position="445"/>
        <end position="667"/>
    </location>
</feature>
<dbReference type="PRINTS" id="PR00344">
    <property type="entry name" value="BCTRLSENSOR"/>
</dbReference>
<evidence type="ECO:0000313" key="21">
    <source>
        <dbReference type="Proteomes" id="UP000317178"/>
    </source>
</evidence>
<sequence>MNTGIDLTKRLETAFDSNVSLANRSNIEIESLIDDVSKMLRNGQSKVNAILETAVDAVIMINQFGIVSDFNPAAERMFGYQPEEVVGQNIKMLMPSPYQEQHDGYLHNYMSTGEKKVIGIGREVQAKRKDGSVFDIELAVSELTLNGQNYFAGIIKDISERKQNERHLNWLATIVESSNEAIIGIDQGLKIHSWNKAAETIFGYDVEEAQEECISLLFAEEEQIELLILLQEIADGKIDRTRLETHGINKRGLEIDLSLSIAPIIENDHHISGTSIIATDITQSREIERQMERTRALAQYTLNSLNECIAILDQDGMILSVNSAWQEFVEEMQFFDEHLKEQSCFYPSAELEHDQLWDAQLQIAGQIQDLFKDDNEVEMDQFIVSDNSGERCFCIKLARFLEQEESRVVVAIDDITAEKQAHQEIEKAARAAHMANVAKTDFLTNMSHEIRTPLTAILGFAELMLEEDMDKEEQDLALQTVRRNGEHLLGIINEILDLSKIESGKLEVEHSDCDVIKLIDDLHDIMNLRAEKQNLNFTTEFATALPAIIETDSIRLKQVLFNLLGNALKFTSEGKVHLSIGSECGSSGQLRMRFEVTDSGIGIDPQSTTRLFEPFTQADNSVSRKYGGTGLGLAISKRLVGLLGGEIGVNSIPGKGSTFWFTIDCGIPAGFNTYSSLEEYRDGIQTRQEESLDVEQLDCSILLAEDGEDNRHLFDFILSQAGVRLTTVSNGAEAVKKAIDPSNQFDIILMDMQMPVMDGYLATKILRESGYNGPILALTAHAVKSMQQRSLNAGCDDIITKPVNRKKLLSILNRWDQKSFQLN</sequence>
<dbReference type="InterPro" id="IPR003594">
    <property type="entry name" value="HATPase_dom"/>
</dbReference>
<dbReference type="InterPro" id="IPR001610">
    <property type="entry name" value="PAC"/>
</dbReference>
<accession>A0A518CJQ9</accession>
<dbReference type="SMART" id="SM00448">
    <property type="entry name" value="REC"/>
    <property type="match status" value="1"/>
</dbReference>
<evidence type="ECO:0000259" key="18">
    <source>
        <dbReference type="PROSITE" id="PS50112"/>
    </source>
</evidence>
<dbReference type="EMBL" id="CP036281">
    <property type="protein sequence ID" value="QDU79465.1"/>
    <property type="molecule type" value="Genomic_DNA"/>
</dbReference>
<dbReference type="PROSITE" id="PS50109">
    <property type="entry name" value="HIS_KIN"/>
    <property type="match status" value="1"/>
</dbReference>
<dbReference type="FunFam" id="3.30.450.20:FF:000060">
    <property type="entry name" value="Sensor protein FixL"/>
    <property type="match status" value="1"/>
</dbReference>
<keyword evidence="4 15" id="KW-0597">Phosphoprotein</keyword>
<dbReference type="SMART" id="SM00387">
    <property type="entry name" value="HATPase_c"/>
    <property type="match status" value="1"/>
</dbReference>
<dbReference type="PROSITE" id="PS50110">
    <property type="entry name" value="RESPONSE_REGULATORY"/>
    <property type="match status" value="1"/>
</dbReference>
<comment type="function">
    <text evidence="13">Putative oxygen sensor; modulates the activity of FixJ, a transcriptional activator of nitrogen fixation fixK gene. FixL probably acts as a kinase that phosphorylates FixJ.</text>
</comment>
<dbReference type="InterPro" id="IPR036890">
    <property type="entry name" value="HATPase_C_sf"/>
</dbReference>
<dbReference type="NCBIfam" id="TIGR00229">
    <property type="entry name" value="sensory_box"/>
    <property type="match status" value="2"/>
</dbReference>
<dbReference type="SUPFAM" id="SSF52172">
    <property type="entry name" value="CheY-like"/>
    <property type="match status" value="1"/>
</dbReference>
<dbReference type="EC" id="2.7.13.3" evidence="3"/>
<dbReference type="Pfam" id="PF00989">
    <property type="entry name" value="PAS"/>
    <property type="match status" value="2"/>
</dbReference>
<proteinExistence type="predicted"/>
<keyword evidence="9" id="KW-0067">ATP-binding</keyword>
<dbReference type="InterPro" id="IPR013767">
    <property type="entry name" value="PAS_fold"/>
</dbReference>
<comment type="subcellular location">
    <subcellularLocation>
        <location evidence="2">Membrane</location>
    </subcellularLocation>
</comment>
<dbReference type="InterPro" id="IPR005467">
    <property type="entry name" value="His_kinase_dom"/>
</dbReference>
<dbReference type="FunFam" id="1.10.287.130:FF:000004">
    <property type="entry name" value="Ethylene receptor 1"/>
    <property type="match status" value="1"/>
</dbReference>
<dbReference type="AlphaFoldDB" id="A0A518CJQ9"/>
<evidence type="ECO:0000256" key="1">
    <source>
        <dbReference type="ARBA" id="ARBA00000085"/>
    </source>
</evidence>
<dbReference type="SUPFAM" id="SSF55785">
    <property type="entry name" value="PYP-like sensor domain (PAS domain)"/>
    <property type="match status" value="3"/>
</dbReference>
<keyword evidence="5 20" id="KW-0808">Transferase</keyword>
<evidence type="ECO:0000259" key="17">
    <source>
        <dbReference type="PROSITE" id="PS50110"/>
    </source>
</evidence>
<evidence type="ECO:0000256" key="7">
    <source>
        <dbReference type="ARBA" id="ARBA00022741"/>
    </source>
</evidence>
<feature type="modified residue" description="4-aspartylphosphate" evidence="15">
    <location>
        <position position="751"/>
    </location>
</feature>
<evidence type="ECO:0000256" key="2">
    <source>
        <dbReference type="ARBA" id="ARBA00004370"/>
    </source>
</evidence>
<dbReference type="PANTHER" id="PTHR45339:SF1">
    <property type="entry name" value="HYBRID SIGNAL TRANSDUCTION HISTIDINE KINASE J"/>
    <property type="match status" value="1"/>
</dbReference>
<keyword evidence="10" id="KW-1133">Transmembrane helix</keyword>
<evidence type="ECO:0000256" key="8">
    <source>
        <dbReference type="ARBA" id="ARBA00022777"/>
    </source>
</evidence>
<evidence type="ECO:0000256" key="12">
    <source>
        <dbReference type="ARBA" id="ARBA00023136"/>
    </source>
</evidence>
<dbReference type="CDD" id="cd00130">
    <property type="entry name" value="PAS"/>
    <property type="match status" value="2"/>
</dbReference>
<dbReference type="Proteomes" id="UP000317178">
    <property type="component" value="Chromosome"/>
</dbReference>
<dbReference type="Gene3D" id="3.30.565.10">
    <property type="entry name" value="Histidine kinase-like ATPase, C-terminal domain"/>
    <property type="match status" value="1"/>
</dbReference>
<feature type="domain" description="Response regulatory" evidence="17">
    <location>
        <begin position="700"/>
        <end position="816"/>
    </location>
</feature>
<dbReference type="GO" id="GO:0006355">
    <property type="term" value="P:regulation of DNA-templated transcription"/>
    <property type="evidence" value="ECO:0007669"/>
    <property type="project" value="InterPro"/>
</dbReference>
<feature type="domain" description="PAS" evidence="18">
    <location>
        <begin position="43"/>
        <end position="113"/>
    </location>
</feature>
<keyword evidence="21" id="KW-1185">Reference proteome</keyword>
<comment type="catalytic activity">
    <reaction evidence="1">
        <text>ATP + protein L-histidine = ADP + protein N-phospho-L-histidine.</text>
        <dbReference type="EC" id="2.7.13.3"/>
    </reaction>
</comment>
<dbReference type="Pfam" id="PF02518">
    <property type="entry name" value="HATPase_c"/>
    <property type="match status" value="1"/>
</dbReference>
<dbReference type="OrthoDB" id="9815750at2"/>
<dbReference type="PROSITE" id="PS50112">
    <property type="entry name" value="PAS"/>
    <property type="match status" value="2"/>
</dbReference>
<dbReference type="SMART" id="SM00086">
    <property type="entry name" value="PAC"/>
    <property type="match status" value="2"/>
</dbReference>
<evidence type="ECO:0000256" key="9">
    <source>
        <dbReference type="ARBA" id="ARBA00022840"/>
    </source>
</evidence>
<dbReference type="InterPro" id="IPR004358">
    <property type="entry name" value="Sig_transdc_His_kin-like_C"/>
</dbReference>
<feature type="domain" description="PAC" evidence="19">
    <location>
        <begin position="120"/>
        <end position="170"/>
    </location>
</feature>
<evidence type="ECO:0000256" key="14">
    <source>
        <dbReference type="ARBA" id="ARBA00070616"/>
    </source>
</evidence>
<evidence type="ECO:0000313" key="20">
    <source>
        <dbReference type="EMBL" id="QDU79465.1"/>
    </source>
</evidence>
<dbReference type="CDD" id="cd17546">
    <property type="entry name" value="REC_hyHK_CKI1_RcsC-like"/>
    <property type="match status" value="1"/>
</dbReference>
<dbReference type="Pfam" id="PF13426">
    <property type="entry name" value="PAS_9"/>
    <property type="match status" value="1"/>
</dbReference>
<dbReference type="InterPro" id="IPR011006">
    <property type="entry name" value="CheY-like_superfamily"/>
</dbReference>
<dbReference type="PANTHER" id="PTHR45339">
    <property type="entry name" value="HYBRID SIGNAL TRANSDUCTION HISTIDINE KINASE J"/>
    <property type="match status" value="1"/>
</dbReference>
<reference evidence="20 21" key="1">
    <citation type="submission" date="2019-02" db="EMBL/GenBank/DDBJ databases">
        <title>Deep-cultivation of Planctomycetes and their phenomic and genomic characterization uncovers novel biology.</title>
        <authorList>
            <person name="Wiegand S."/>
            <person name="Jogler M."/>
            <person name="Boedeker C."/>
            <person name="Pinto D."/>
            <person name="Vollmers J."/>
            <person name="Rivas-Marin E."/>
            <person name="Kohn T."/>
            <person name="Peeters S.H."/>
            <person name="Heuer A."/>
            <person name="Rast P."/>
            <person name="Oberbeckmann S."/>
            <person name="Bunk B."/>
            <person name="Jeske O."/>
            <person name="Meyerdierks A."/>
            <person name="Storesund J.E."/>
            <person name="Kallscheuer N."/>
            <person name="Luecker S."/>
            <person name="Lage O.M."/>
            <person name="Pohl T."/>
            <person name="Merkel B.J."/>
            <person name="Hornburger P."/>
            <person name="Mueller R.-W."/>
            <person name="Bruemmer F."/>
            <person name="Labrenz M."/>
            <person name="Spormann A.M."/>
            <person name="Op den Camp H."/>
            <person name="Overmann J."/>
            <person name="Amann R."/>
            <person name="Jetten M.S.M."/>
            <person name="Mascher T."/>
            <person name="Medema M.H."/>
            <person name="Devos D.P."/>
            <person name="Kaster A.-K."/>
            <person name="Ovreas L."/>
            <person name="Rohde M."/>
            <person name="Galperin M.Y."/>
            <person name="Jogler C."/>
        </authorList>
    </citation>
    <scope>NUCLEOTIDE SEQUENCE [LARGE SCALE GENOMIC DNA]</scope>
    <source>
        <strain evidence="20 21">Pla110</strain>
    </source>
</reference>
<dbReference type="SMART" id="SM00388">
    <property type="entry name" value="HisKA"/>
    <property type="match status" value="1"/>
</dbReference>
<protein>
    <recommendedName>
        <fullName evidence="14">Sensor protein FixL</fullName>
        <ecNumber evidence="3">2.7.13.3</ecNumber>
    </recommendedName>
</protein>
<feature type="domain" description="PAC" evidence="19">
    <location>
        <begin position="241"/>
        <end position="293"/>
    </location>
</feature>
<evidence type="ECO:0000256" key="6">
    <source>
        <dbReference type="ARBA" id="ARBA00022692"/>
    </source>
</evidence>
<evidence type="ECO:0000259" key="16">
    <source>
        <dbReference type="PROSITE" id="PS50109"/>
    </source>
</evidence>
<dbReference type="Gene3D" id="3.30.450.20">
    <property type="entry name" value="PAS domain"/>
    <property type="match status" value="3"/>
</dbReference>
<evidence type="ECO:0000256" key="10">
    <source>
        <dbReference type="ARBA" id="ARBA00022989"/>
    </source>
</evidence>
<evidence type="ECO:0000256" key="15">
    <source>
        <dbReference type="PROSITE-ProRule" id="PRU00169"/>
    </source>
</evidence>
<evidence type="ECO:0000256" key="3">
    <source>
        <dbReference type="ARBA" id="ARBA00012438"/>
    </source>
</evidence>
<name>A0A518CJQ9_9PLAN</name>
<keyword evidence="11" id="KW-0902">Two-component regulatory system</keyword>